<name>A0AAV5CXN2_ELECO</name>
<protein>
    <submittedName>
        <fullName evidence="1">Uncharacterized protein</fullName>
    </submittedName>
</protein>
<proteinExistence type="predicted"/>
<dbReference type="Proteomes" id="UP001054889">
    <property type="component" value="Unassembled WGS sequence"/>
</dbReference>
<dbReference type="AlphaFoldDB" id="A0AAV5CXN2"/>
<reference evidence="1" key="1">
    <citation type="journal article" date="2018" name="DNA Res.">
        <title>Multiple hybrid de novo genome assembly of finger millet, an orphan allotetraploid crop.</title>
        <authorList>
            <person name="Hatakeyama M."/>
            <person name="Aluri S."/>
            <person name="Balachadran M.T."/>
            <person name="Sivarajan S.R."/>
            <person name="Patrignani A."/>
            <person name="Gruter S."/>
            <person name="Poveda L."/>
            <person name="Shimizu-Inatsugi R."/>
            <person name="Baeten J."/>
            <person name="Francoijs K.J."/>
            <person name="Nataraja K.N."/>
            <person name="Reddy Y.A.N."/>
            <person name="Phadnis S."/>
            <person name="Ravikumar R.L."/>
            <person name="Schlapbach R."/>
            <person name="Sreeman S.M."/>
            <person name="Shimizu K.K."/>
        </authorList>
    </citation>
    <scope>NUCLEOTIDE SEQUENCE</scope>
</reference>
<evidence type="ECO:0000313" key="2">
    <source>
        <dbReference type="Proteomes" id="UP001054889"/>
    </source>
</evidence>
<sequence length="97" mass="11212">MDLAPVVVASVPKWVINTRTVEQALTNLQWVRDIRGGLTATGLIEYLELWNALLNFYLSDMDDRHLWRHDSSGCFSSKLVYRLFFHGSISFEPGRRL</sequence>
<reference evidence="1" key="2">
    <citation type="submission" date="2021-12" db="EMBL/GenBank/DDBJ databases">
        <title>Resequencing data analysis of finger millet.</title>
        <authorList>
            <person name="Hatakeyama M."/>
            <person name="Aluri S."/>
            <person name="Balachadran M.T."/>
            <person name="Sivarajan S.R."/>
            <person name="Poveda L."/>
            <person name="Shimizu-Inatsugi R."/>
            <person name="Schlapbach R."/>
            <person name="Sreeman S.M."/>
            <person name="Shimizu K.K."/>
        </authorList>
    </citation>
    <scope>NUCLEOTIDE SEQUENCE</scope>
</reference>
<comment type="caution">
    <text evidence="1">The sequence shown here is derived from an EMBL/GenBank/DDBJ whole genome shotgun (WGS) entry which is preliminary data.</text>
</comment>
<organism evidence="1 2">
    <name type="scientific">Eleusine coracana subsp. coracana</name>
    <dbReference type="NCBI Taxonomy" id="191504"/>
    <lineage>
        <taxon>Eukaryota</taxon>
        <taxon>Viridiplantae</taxon>
        <taxon>Streptophyta</taxon>
        <taxon>Embryophyta</taxon>
        <taxon>Tracheophyta</taxon>
        <taxon>Spermatophyta</taxon>
        <taxon>Magnoliopsida</taxon>
        <taxon>Liliopsida</taxon>
        <taxon>Poales</taxon>
        <taxon>Poaceae</taxon>
        <taxon>PACMAD clade</taxon>
        <taxon>Chloridoideae</taxon>
        <taxon>Cynodonteae</taxon>
        <taxon>Eleusininae</taxon>
        <taxon>Eleusine</taxon>
    </lineage>
</organism>
<evidence type="ECO:0000313" key="1">
    <source>
        <dbReference type="EMBL" id="GJN02896.1"/>
    </source>
</evidence>
<gene>
    <name evidence="1" type="primary">ga20287</name>
    <name evidence="1" type="ORF">PR202_ga20287</name>
</gene>
<keyword evidence="2" id="KW-1185">Reference proteome</keyword>
<dbReference type="EMBL" id="BQKI01000009">
    <property type="protein sequence ID" value="GJN02896.1"/>
    <property type="molecule type" value="Genomic_DNA"/>
</dbReference>
<accession>A0AAV5CXN2</accession>